<dbReference type="Gene3D" id="2.40.50.1020">
    <property type="entry name" value="LytTr DNA-binding domain"/>
    <property type="match status" value="1"/>
</dbReference>
<evidence type="ECO:0000256" key="1">
    <source>
        <dbReference type="PROSITE-ProRule" id="PRU00169"/>
    </source>
</evidence>
<dbReference type="Gene3D" id="3.40.50.2300">
    <property type="match status" value="1"/>
</dbReference>
<evidence type="ECO:0000313" key="4">
    <source>
        <dbReference type="EMBL" id="MDV2885694.1"/>
    </source>
</evidence>
<dbReference type="Pfam" id="PF00072">
    <property type="entry name" value="Response_reg"/>
    <property type="match status" value="1"/>
</dbReference>
<sequence>MTKIKTMIIDDEPHSRDELSHLLSEHKDIEVIDRCTDAQSGLVSIMNKEPDLVFLDIDMPKINGLELASSLNKLKKKPKVIFATAHEQYAAKAFRVQAFDYLLKPFDEEELSEALSRYRDQTDDKESDERTIESRLTRLAVEDNEEISYIDPNTIIYMAREERDTVIRTREKEYRLRTPLKDLKQKLAGYPFVQTHKSYLVNAAEIAGLIPWFNGAYQIKLKGVKEEIPASRTYVRALREQFEL</sequence>
<dbReference type="InterPro" id="IPR046947">
    <property type="entry name" value="LytR-like"/>
</dbReference>
<dbReference type="GO" id="GO:0003677">
    <property type="term" value="F:DNA binding"/>
    <property type="evidence" value="ECO:0007669"/>
    <property type="project" value="UniProtKB-KW"/>
</dbReference>
<gene>
    <name evidence="4" type="ORF">RYX45_10940</name>
</gene>
<dbReference type="InterPro" id="IPR011006">
    <property type="entry name" value="CheY-like_superfamily"/>
</dbReference>
<name>A0AAJ2NNL6_ALKPS</name>
<dbReference type="Proteomes" id="UP001285636">
    <property type="component" value="Unassembled WGS sequence"/>
</dbReference>
<dbReference type="SMART" id="SM00448">
    <property type="entry name" value="REC"/>
    <property type="match status" value="1"/>
</dbReference>
<dbReference type="PANTHER" id="PTHR37299">
    <property type="entry name" value="TRANSCRIPTIONAL REGULATOR-RELATED"/>
    <property type="match status" value="1"/>
</dbReference>
<dbReference type="PROSITE" id="PS50930">
    <property type="entry name" value="HTH_LYTTR"/>
    <property type="match status" value="1"/>
</dbReference>
<evidence type="ECO:0000259" key="2">
    <source>
        <dbReference type="PROSITE" id="PS50110"/>
    </source>
</evidence>
<dbReference type="SUPFAM" id="SSF52172">
    <property type="entry name" value="CheY-like"/>
    <property type="match status" value="1"/>
</dbReference>
<keyword evidence="1" id="KW-0597">Phosphoprotein</keyword>
<feature type="modified residue" description="4-aspartylphosphate" evidence="1">
    <location>
        <position position="56"/>
    </location>
</feature>
<organism evidence="4 5">
    <name type="scientific">Alkalihalophilus pseudofirmus</name>
    <name type="common">Bacillus pseudofirmus</name>
    <dbReference type="NCBI Taxonomy" id="79885"/>
    <lineage>
        <taxon>Bacteria</taxon>
        <taxon>Bacillati</taxon>
        <taxon>Bacillota</taxon>
        <taxon>Bacilli</taxon>
        <taxon>Bacillales</taxon>
        <taxon>Bacillaceae</taxon>
        <taxon>Alkalihalophilus</taxon>
    </lineage>
</organism>
<dbReference type="GO" id="GO:0000156">
    <property type="term" value="F:phosphorelay response regulator activity"/>
    <property type="evidence" value="ECO:0007669"/>
    <property type="project" value="InterPro"/>
</dbReference>
<dbReference type="SMART" id="SM00850">
    <property type="entry name" value="LytTR"/>
    <property type="match status" value="1"/>
</dbReference>
<feature type="domain" description="HTH LytTR-type" evidence="3">
    <location>
        <begin position="139"/>
        <end position="244"/>
    </location>
</feature>
<accession>A0AAJ2NNL6</accession>
<evidence type="ECO:0000313" key="5">
    <source>
        <dbReference type="Proteomes" id="UP001285636"/>
    </source>
</evidence>
<keyword evidence="4" id="KW-0238">DNA-binding</keyword>
<evidence type="ECO:0000259" key="3">
    <source>
        <dbReference type="PROSITE" id="PS50930"/>
    </source>
</evidence>
<protein>
    <submittedName>
        <fullName evidence="4">LytTR family DNA-binding domain-containing protein</fullName>
    </submittedName>
</protein>
<dbReference type="PROSITE" id="PS50110">
    <property type="entry name" value="RESPONSE_REGULATORY"/>
    <property type="match status" value="1"/>
</dbReference>
<dbReference type="AlphaFoldDB" id="A0AAJ2NNL6"/>
<comment type="caution">
    <text evidence="4">The sequence shown here is derived from an EMBL/GenBank/DDBJ whole genome shotgun (WGS) entry which is preliminary data.</text>
</comment>
<dbReference type="Pfam" id="PF04397">
    <property type="entry name" value="LytTR"/>
    <property type="match status" value="1"/>
</dbReference>
<reference evidence="4" key="1">
    <citation type="submission" date="2023-10" db="EMBL/GenBank/DDBJ databases">
        <title>Screening of Alkalihalophilus pseudofirmusBZ-TG-HK211 and Its Alleviation of Salt Stress on Rapeseed Growth.</title>
        <authorList>
            <person name="Zhao B."/>
            <person name="Guo T."/>
        </authorList>
    </citation>
    <scope>NUCLEOTIDE SEQUENCE</scope>
    <source>
        <strain evidence="4">BZ-TG-HK211</strain>
    </source>
</reference>
<dbReference type="EMBL" id="JAWJAY010000002">
    <property type="protein sequence ID" value="MDV2885694.1"/>
    <property type="molecule type" value="Genomic_DNA"/>
</dbReference>
<dbReference type="PANTHER" id="PTHR37299:SF1">
    <property type="entry name" value="STAGE 0 SPORULATION PROTEIN A HOMOLOG"/>
    <property type="match status" value="1"/>
</dbReference>
<feature type="domain" description="Response regulatory" evidence="2">
    <location>
        <begin position="5"/>
        <end position="119"/>
    </location>
</feature>
<dbReference type="InterPro" id="IPR001789">
    <property type="entry name" value="Sig_transdc_resp-reg_receiver"/>
</dbReference>
<dbReference type="InterPro" id="IPR007492">
    <property type="entry name" value="LytTR_DNA-bd_dom"/>
</dbReference>
<dbReference type="RefSeq" id="WP_323466780.1">
    <property type="nucleotide sequence ID" value="NZ_CP144224.1"/>
</dbReference>
<proteinExistence type="predicted"/>